<dbReference type="Gene3D" id="2.120.10.30">
    <property type="entry name" value="TolB, C-terminal domain"/>
    <property type="match status" value="1"/>
</dbReference>
<dbReference type="EMBL" id="JBELPZ010000038">
    <property type="protein sequence ID" value="MFL9846063.1"/>
    <property type="molecule type" value="Genomic_DNA"/>
</dbReference>
<feature type="non-terminal residue" evidence="2">
    <location>
        <position position="383"/>
    </location>
</feature>
<keyword evidence="1" id="KW-0732">Signal</keyword>
<evidence type="ECO:0000313" key="3">
    <source>
        <dbReference type="Proteomes" id="UP001629156"/>
    </source>
</evidence>
<dbReference type="InterPro" id="IPR011990">
    <property type="entry name" value="TPR-like_helical_dom_sf"/>
</dbReference>
<name>A0ABW8Z332_9FLAO</name>
<evidence type="ECO:0000313" key="2">
    <source>
        <dbReference type="EMBL" id="MFL9846063.1"/>
    </source>
</evidence>
<sequence length="383" mass="43198">MKKLYITLCFMLAGMAVTAQDKSTAEADKLYARFEYVDAAKAYQDVKDKTPYVYKMLGDSYYNVFNSKEAVKWYAEATKTPQDAETYYRYAQMLKAEGRYADANAQMRKFAQMAPSDQRAVTFMKDPDYLPKLKNQAKLFDEKVLDINDKKYGSFGPVLTNDNTFYFTSSRNEARRTYGANEEPYLDIYQATYNADGSFSEPVPLASVNSKWHDGPVAVTADGNTMYFSSESFKERKEYEVDKENYLKVGQVFLFRATRQNGEWGDIQPVPFNDKRWSTGNPSISKDGKTLYFASDREGSMGGSTDIWKVEVTGNNTYGEPVNLGPKVNTEGKDNYPFITDDNKLYFSSTGRPGFGSYDIYVIDLAKGTAAEAKNVGLPVNSG</sequence>
<comment type="caution">
    <text evidence="2">The sequence shown here is derived from an EMBL/GenBank/DDBJ whole genome shotgun (WGS) entry which is preliminary data.</text>
</comment>
<dbReference type="SUPFAM" id="SSF48452">
    <property type="entry name" value="TPR-like"/>
    <property type="match status" value="1"/>
</dbReference>
<dbReference type="Proteomes" id="UP001629156">
    <property type="component" value="Unassembled WGS sequence"/>
</dbReference>
<organism evidence="2 3">
    <name type="scientific">Flavobacterium rhizosphaerae</name>
    <dbReference type="NCBI Taxonomy" id="3163298"/>
    <lineage>
        <taxon>Bacteria</taxon>
        <taxon>Pseudomonadati</taxon>
        <taxon>Bacteroidota</taxon>
        <taxon>Flavobacteriia</taxon>
        <taxon>Flavobacteriales</taxon>
        <taxon>Flavobacteriaceae</taxon>
        <taxon>Flavobacterium</taxon>
    </lineage>
</organism>
<protein>
    <submittedName>
        <fullName evidence="2">Cell envelope biogenesis protein OmpA</fullName>
    </submittedName>
</protein>
<reference evidence="2 3" key="1">
    <citation type="submission" date="2024-06" db="EMBL/GenBank/DDBJ databases">
        <authorList>
            <person name="Kaempfer P."/>
            <person name="Viver T."/>
        </authorList>
    </citation>
    <scope>NUCLEOTIDE SEQUENCE [LARGE SCALE GENOMIC DNA]</scope>
    <source>
        <strain evidence="2 3">ST-119</strain>
    </source>
</reference>
<dbReference type="SUPFAM" id="SSF82171">
    <property type="entry name" value="DPP6 N-terminal domain-like"/>
    <property type="match status" value="1"/>
</dbReference>
<keyword evidence="3" id="KW-1185">Reference proteome</keyword>
<feature type="chain" id="PRO_5045853113" evidence="1">
    <location>
        <begin position="20"/>
        <end position="383"/>
    </location>
</feature>
<evidence type="ECO:0000256" key="1">
    <source>
        <dbReference type="SAM" id="SignalP"/>
    </source>
</evidence>
<proteinExistence type="predicted"/>
<dbReference type="InterPro" id="IPR011659">
    <property type="entry name" value="WD40"/>
</dbReference>
<dbReference type="InterPro" id="IPR011042">
    <property type="entry name" value="6-blade_b-propeller_TolB-like"/>
</dbReference>
<dbReference type="Gene3D" id="1.25.40.10">
    <property type="entry name" value="Tetratricopeptide repeat domain"/>
    <property type="match status" value="1"/>
</dbReference>
<accession>A0ABW8Z332</accession>
<feature type="signal peptide" evidence="1">
    <location>
        <begin position="1"/>
        <end position="19"/>
    </location>
</feature>
<gene>
    <name evidence="2" type="ORF">ABS766_16705</name>
</gene>
<dbReference type="Pfam" id="PF07676">
    <property type="entry name" value="PD40"/>
    <property type="match status" value="2"/>
</dbReference>